<gene>
    <name evidence="2" type="ORF">K8U81_02300</name>
</gene>
<dbReference type="EMBL" id="DYXD01000046">
    <property type="protein sequence ID" value="HJF07011.1"/>
    <property type="molecule type" value="Genomic_DNA"/>
</dbReference>
<comment type="caution">
    <text evidence="2">The sequence shown here is derived from an EMBL/GenBank/DDBJ whole genome shotgun (WGS) entry which is preliminary data.</text>
</comment>
<sequence length="526" mass="59200">MKQKMMILCMAAVGATTVLHAQTRDKGTLTGSLESNSIYYVDDSELGAAAANPDDHFGSNNYLKLDYTRGKFSAGIQLEGFLPALQGYDYGTYGNGRRTILGSKYVAWEDGDFGFRVGDIFDQYGSGLVFRSYEDRTLGFNNSIEGVWGHYSYKNYLSLKGMYGRPRLYLDYAESAVRGADLTLSLSDIAGWKSASLQLEGSYVNRYENLKDNADYVDRLTTNNLDMYAVGGNFNWNGLDVRAEYVTKTKDLPEISSATEVDGNAILAEVGYATGNFSALGTFRRLEHMNTMLTLQGQGAGNTLNYLPALTRQYTYMLANLEPYQVNAEGETAGQFDVYYSLRPASNRSRYWNFHANFSTAYSDKNITGESRLLWRDINADVEHRWNKQWKTAVLVSVQEWSPTHGMDDKTYASNIFVVDNTYKFNSKMALRAELQYLYSTDYEKDWMAALLEFSMAPRWSVSVSDMYNHGTTKVHYYTASVSYTRKNTRVQLSYGRNRAGYVCSGGVCRYTPAYTGANLVVTSSF</sequence>
<dbReference type="InterPro" id="IPR046070">
    <property type="entry name" value="DUF6029"/>
</dbReference>
<reference evidence="2" key="1">
    <citation type="journal article" date="2021" name="PeerJ">
        <title>Extensive microbial diversity within the chicken gut microbiome revealed by metagenomics and culture.</title>
        <authorList>
            <person name="Gilroy R."/>
            <person name="Ravi A."/>
            <person name="Getino M."/>
            <person name="Pursley I."/>
            <person name="Horton D.L."/>
            <person name="Alikhan N.F."/>
            <person name="Baker D."/>
            <person name="Gharbi K."/>
            <person name="Hall N."/>
            <person name="Watson M."/>
            <person name="Adriaenssens E.M."/>
            <person name="Foster-Nyarko E."/>
            <person name="Jarju S."/>
            <person name="Secka A."/>
            <person name="Antonio M."/>
            <person name="Oren A."/>
            <person name="Chaudhuri R.R."/>
            <person name="La Ragione R."/>
            <person name="Hildebrand F."/>
            <person name="Pallen M.J."/>
        </authorList>
    </citation>
    <scope>NUCLEOTIDE SEQUENCE</scope>
    <source>
        <strain evidence="2">CHK165-8395</strain>
    </source>
</reference>
<dbReference type="GeneID" id="79859188"/>
<evidence type="ECO:0000313" key="2">
    <source>
        <dbReference type="EMBL" id="HJF07011.1"/>
    </source>
</evidence>
<dbReference type="RefSeq" id="WP_270242825.1">
    <property type="nucleotide sequence ID" value="NZ_CAUBDS010000010.1"/>
</dbReference>
<dbReference type="Pfam" id="PF19494">
    <property type="entry name" value="DUF6029"/>
    <property type="match status" value="1"/>
</dbReference>
<proteinExistence type="predicted"/>
<evidence type="ECO:0000256" key="1">
    <source>
        <dbReference type="SAM" id="SignalP"/>
    </source>
</evidence>
<protein>
    <submittedName>
        <fullName evidence="2">DUF6029 family protein</fullName>
    </submittedName>
</protein>
<evidence type="ECO:0000313" key="3">
    <source>
        <dbReference type="Proteomes" id="UP000718012"/>
    </source>
</evidence>
<dbReference type="Proteomes" id="UP000718012">
    <property type="component" value="Unassembled WGS sequence"/>
</dbReference>
<feature type="signal peptide" evidence="1">
    <location>
        <begin position="1"/>
        <end position="21"/>
    </location>
</feature>
<keyword evidence="1" id="KW-0732">Signal</keyword>
<feature type="chain" id="PRO_5037103690" evidence="1">
    <location>
        <begin position="22"/>
        <end position="526"/>
    </location>
</feature>
<organism evidence="2 3">
    <name type="scientific">Phocaeicola coprocola</name>
    <dbReference type="NCBI Taxonomy" id="310298"/>
    <lineage>
        <taxon>Bacteria</taxon>
        <taxon>Pseudomonadati</taxon>
        <taxon>Bacteroidota</taxon>
        <taxon>Bacteroidia</taxon>
        <taxon>Bacteroidales</taxon>
        <taxon>Bacteroidaceae</taxon>
        <taxon>Phocaeicola</taxon>
    </lineage>
</organism>
<dbReference type="AlphaFoldDB" id="A0A921FC19"/>
<accession>A0A921FC19</accession>
<reference evidence="2" key="2">
    <citation type="submission" date="2021-09" db="EMBL/GenBank/DDBJ databases">
        <authorList>
            <person name="Gilroy R."/>
        </authorList>
    </citation>
    <scope>NUCLEOTIDE SEQUENCE</scope>
    <source>
        <strain evidence="2">CHK165-8395</strain>
    </source>
</reference>
<name>A0A921FC19_9BACT</name>